<protein>
    <recommendedName>
        <fullName evidence="4">Molybdenum cofactor sulfurase</fullName>
    </recommendedName>
</protein>
<feature type="region of interest" description="Disordered" evidence="1">
    <location>
        <begin position="696"/>
        <end position="725"/>
    </location>
</feature>
<dbReference type="InterPro" id="IPR015424">
    <property type="entry name" value="PyrdxlP-dep_Trfase"/>
</dbReference>
<comment type="caution">
    <text evidence="2">The sequence shown here is derived from an EMBL/GenBank/DDBJ whole genome shotgun (WGS) entry which is preliminary data.</text>
</comment>
<accession>A0A9D4U9T9</accession>
<sequence>MEPSFEQKISSPLGKGNSKAVASSSTSKARENAHQGFLAATAKSWERVFTNYRALPNLETAFSSFKEIYPRYCDTLAIESLRVQEYAHLEESGRVCLDYCGFGLFSYLQQFEDWESASFALSSLSVNLCSHALFGAAKEGTVECYIRKRIMDYLNIQDTDYSMVFTASRGASFRLVADAYPFSTARRLVTMYDYESESLGWLVQRAKEKGAKVSDVSFKWPSLRIVSTKLRKLLIAKGSRRRKRGSAAGLFVFPVQSRVSGAKYSYQWMSLAQQNKWHVLLDASALGPKDMDSLGLSMFKPDFIIASFYKVFGADPSGFGCLFIKNTAMQSVQNQSGAVALGIVRIIPYPNDWSSSESSIENPEEAEGPIIPEDDEDEVTDFEFPKSSQLIQGVPSFSGPMLGFDKFSSPEDGTGGAEHCKEEEDDDSSVCDSTGEVSRSPVFSEDGTENLFCLEVGTSPVGSASRTSLSDDQFSGPFSGPIHNPVYDGHFKSHGPSGLRNPLYEDDGPCNIGPNPKENGDSSIALANGNHDAVTDCVTRVSRLAEEGSVLLPNGNAQDVKAKNFGNSPESKECVPHIQGQILTETNKVADLSNAVGACEHSKNHIQHNEIEITEDLTGVVKAEEIAEEKHKWNQSESAIRRETEGDFRLLGRRDGSRLALGCTFSPLQNSEDMGSFGAGRRSFVSADHAVNSFHCPDGSSDFEENEHEKSDEEVDEQDQSEDRDHEIVCRSLDHADMLGLNKSTLRHRYLINWLVCSLLQLQHPGDGDVKSLVHIYGPQIKYDRGASVAFNLYDCHGKLIHPELVQMLADKNNLSLSIGFLRNLHVSENDPDVHFFEENRKATSKGLSKGRVALRMEVVTAALSILSSFEDVYKLWLFVARFLDAEFVLKELSGSRETVIKLGT</sequence>
<dbReference type="AlphaFoldDB" id="A0A9D4U9T9"/>
<feature type="region of interest" description="Disordered" evidence="1">
    <location>
        <begin position="406"/>
        <end position="443"/>
    </location>
</feature>
<dbReference type="InterPro" id="IPR015421">
    <property type="entry name" value="PyrdxlP-dep_Trfase_major"/>
</dbReference>
<feature type="compositionally biased region" description="Acidic residues" evidence="1">
    <location>
        <begin position="701"/>
        <end position="720"/>
    </location>
</feature>
<evidence type="ECO:0000313" key="2">
    <source>
        <dbReference type="EMBL" id="KAI5063825.1"/>
    </source>
</evidence>
<dbReference type="PANTHER" id="PTHR14237">
    <property type="entry name" value="MOLYBDOPTERIN COFACTOR SULFURASE MOSC"/>
    <property type="match status" value="1"/>
</dbReference>
<dbReference type="PANTHER" id="PTHR14237:SF76">
    <property type="entry name" value="OS03G0765800 PROTEIN"/>
    <property type="match status" value="1"/>
</dbReference>
<feature type="compositionally biased region" description="Low complexity" evidence="1">
    <location>
        <begin position="18"/>
        <end position="27"/>
    </location>
</feature>
<feature type="region of interest" description="Disordered" evidence="1">
    <location>
        <begin position="1"/>
        <end position="27"/>
    </location>
</feature>
<evidence type="ECO:0008006" key="4">
    <source>
        <dbReference type="Google" id="ProtNLM"/>
    </source>
</evidence>
<dbReference type="EMBL" id="JABFUD020000020">
    <property type="protein sequence ID" value="KAI5063825.1"/>
    <property type="molecule type" value="Genomic_DNA"/>
</dbReference>
<gene>
    <name evidence="2" type="ORF">GOP47_0020495</name>
</gene>
<evidence type="ECO:0000313" key="3">
    <source>
        <dbReference type="Proteomes" id="UP000886520"/>
    </source>
</evidence>
<dbReference type="OrthoDB" id="10264306at2759"/>
<dbReference type="Proteomes" id="UP000886520">
    <property type="component" value="Chromosome 20"/>
</dbReference>
<name>A0A9D4U9T9_ADICA</name>
<dbReference type="SUPFAM" id="SSF53383">
    <property type="entry name" value="PLP-dependent transferases"/>
    <property type="match status" value="1"/>
</dbReference>
<organism evidence="2 3">
    <name type="scientific">Adiantum capillus-veneris</name>
    <name type="common">Maidenhair fern</name>
    <dbReference type="NCBI Taxonomy" id="13818"/>
    <lineage>
        <taxon>Eukaryota</taxon>
        <taxon>Viridiplantae</taxon>
        <taxon>Streptophyta</taxon>
        <taxon>Embryophyta</taxon>
        <taxon>Tracheophyta</taxon>
        <taxon>Polypodiopsida</taxon>
        <taxon>Polypodiidae</taxon>
        <taxon>Polypodiales</taxon>
        <taxon>Pteridineae</taxon>
        <taxon>Pteridaceae</taxon>
        <taxon>Vittarioideae</taxon>
        <taxon>Adiantum</taxon>
    </lineage>
</organism>
<proteinExistence type="predicted"/>
<reference evidence="2" key="1">
    <citation type="submission" date="2021-01" db="EMBL/GenBank/DDBJ databases">
        <title>Adiantum capillus-veneris genome.</title>
        <authorList>
            <person name="Fang Y."/>
            <person name="Liao Q."/>
        </authorList>
    </citation>
    <scope>NUCLEOTIDE SEQUENCE</scope>
    <source>
        <strain evidence="2">H3</strain>
        <tissue evidence="2">Leaf</tissue>
    </source>
</reference>
<keyword evidence="3" id="KW-1185">Reference proteome</keyword>
<dbReference type="Gene3D" id="3.40.640.10">
    <property type="entry name" value="Type I PLP-dependent aspartate aminotransferase-like (Major domain)"/>
    <property type="match status" value="1"/>
</dbReference>
<evidence type="ECO:0000256" key="1">
    <source>
        <dbReference type="SAM" id="MobiDB-lite"/>
    </source>
</evidence>